<organism evidence="7">
    <name type="scientific">Cladonia uncialis subsp. uncialis</name>
    <dbReference type="NCBI Taxonomy" id="180999"/>
    <lineage>
        <taxon>Eukaryota</taxon>
        <taxon>Fungi</taxon>
        <taxon>Dikarya</taxon>
        <taxon>Ascomycota</taxon>
        <taxon>Pezizomycotina</taxon>
        <taxon>Lecanoromycetes</taxon>
        <taxon>OSLEUM clade</taxon>
        <taxon>Lecanoromycetidae</taxon>
        <taxon>Lecanorales</taxon>
        <taxon>Lecanorineae</taxon>
        <taxon>Cladoniaceae</taxon>
        <taxon>Cladonia</taxon>
    </lineage>
</organism>
<keyword evidence="5" id="KW-0539">Nucleus</keyword>
<evidence type="ECO:0000256" key="6">
    <source>
        <dbReference type="SAM" id="MobiDB-lite"/>
    </source>
</evidence>
<evidence type="ECO:0000256" key="5">
    <source>
        <dbReference type="ARBA" id="ARBA00023242"/>
    </source>
</evidence>
<dbReference type="GO" id="GO:0000976">
    <property type="term" value="F:transcription cis-regulatory region binding"/>
    <property type="evidence" value="ECO:0007669"/>
    <property type="project" value="TreeGrafter"/>
</dbReference>
<keyword evidence="4" id="KW-0804">Transcription</keyword>
<name>A0A2K9YE17_CLAUC</name>
<proteinExistence type="predicted"/>
<dbReference type="CDD" id="cd12148">
    <property type="entry name" value="fungal_TF_MHR"/>
    <property type="match status" value="1"/>
</dbReference>
<feature type="compositionally biased region" description="Basic and acidic residues" evidence="6">
    <location>
        <begin position="80"/>
        <end position="90"/>
    </location>
</feature>
<keyword evidence="2" id="KW-0805">Transcription regulation</keyword>
<dbReference type="GO" id="GO:0000981">
    <property type="term" value="F:DNA-binding transcription factor activity, RNA polymerase II-specific"/>
    <property type="evidence" value="ECO:0007669"/>
    <property type="project" value="TreeGrafter"/>
</dbReference>
<evidence type="ECO:0000313" key="7">
    <source>
        <dbReference type="EMBL" id="AUW31096.1"/>
    </source>
</evidence>
<comment type="subcellular location">
    <subcellularLocation>
        <location evidence="1">Nucleus</location>
    </subcellularLocation>
</comment>
<feature type="compositionally biased region" description="Low complexity" evidence="6">
    <location>
        <begin position="98"/>
        <end position="118"/>
    </location>
</feature>
<dbReference type="EMBL" id="MG777491">
    <property type="protein sequence ID" value="AUW31096.1"/>
    <property type="molecule type" value="Genomic_DNA"/>
</dbReference>
<dbReference type="PANTHER" id="PTHR31845">
    <property type="entry name" value="FINGER DOMAIN PROTEIN, PUTATIVE-RELATED"/>
    <property type="match status" value="1"/>
</dbReference>
<dbReference type="AlphaFoldDB" id="A0A2K9YE17"/>
<protein>
    <submittedName>
        <fullName evidence="7">Zinc transcription factor</fullName>
    </submittedName>
</protein>
<evidence type="ECO:0000256" key="3">
    <source>
        <dbReference type="ARBA" id="ARBA00023125"/>
    </source>
</evidence>
<feature type="region of interest" description="Disordered" evidence="6">
    <location>
        <begin position="77"/>
        <end position="118"/>
    </location>
</feature>
<dbReference type="GO" id="GO:0005634">
    <property type="term" value="C:nucleus"/>
    <property type="evidence" value="ECO:0007669"/>
    <property type="project" value="UniProtKB-SubCell"/>
</dbReference>
<dbReference type="PANTHER" id="PTHR31845:SF32">
    <property type="entry name" value="MISCELLANEOUS ZN(II)2CYS6 TRANSCRIPTION FACTOR (EUROFUNG)-RELATED"/>
    <property type="match status" value="1"/>
</dbReference>
<sequence>MFSVQVQVCHRLNKECRPSVTVRRRNPKKPSLFKTAQLEEKVDSLLSLLQAGAQSDALPHHCSNQTNNKASLHIQNEEESSAHGLDHHPPDLPVFAPGTTDSEGTSGSSPVSLLSNSTGPSPIEAEQYLTTFHTYKAKYFPFVYVPSTTTAQQLRQERPFLWLCIMTIASRSTSQQQVLGNQIQHVVAQEMLLKSGQSIDLLLGILAYIGWCNYQIHSKPALSVFTQLATSLVYDLGLNKPPPKENPLVALCINSHHGPKSPTVRTMEERRAVLGCFLITVSSFLQKIDALRWTSHLDDCLQVLDERHECLTDKILVQQVRLQLIVEKVTRGSWNDVAMGTAEYRKTPLSFHLQALHSELQEVRSKLPLQFQRDGEMLSTAHFMIFSHKSTEVVLAHLYSTELTINEISLSQMPIVSHHSSFQQVECLYACVESVKSWFEVFFTIPPNAYIGFPFSIFSQLVRCLVTLYRLSTLDDPAWNKNGVQETADLLLIFDQVINNMEQVSALAGLDNSDSVEEDVFSRTAKMFRSIRPGWEATLAGPVGPTVSTTANPPNANKPPLPEGFPLDHYDNDWLTDLFLAPNY</sequence>
<keyword evidence="3" id="KW-0238">DNA-binding</keyword>
<evidence type="ECO:0000256" key="4">
    <source>
        <dbReference type="ARBA" id="ARBA00023163"/>
    </source>
</evidence>
<evidence type="ECO:0000256" key="1">
    <source>
        <dbReference type="ARBA" id="ARBA00004123"/>
    </source>
</evidence>
<evidence type="ECO:0000256" key="2">
    <source>
        <dbReference type="ARBA" id="ARBA00023015"/>
    </source>
</evidence>
<reference evidence="7" key="1">
    <citation type="submission" date="2017-12" db="EMBL/GenBank/DDBJ databases">
        <title>Genome Sequencing Reveals a Rich Biosynthetic Potential.</title>
        <authorList>
            <person name="Bertrand R.L."/>
            <person name="Abdel-Hameed M.E."/>
            <person name="Sorensen J.L."/>
        </authorList>
    </citation>
    <scope>NUCLEOTIDE SEQUENCE</scope>
</reference>
<dbReference type="InterPro" id="IPR051089">
    <property type="entry name" value="prtT"/>
</dbReference>
<accession>A0A2K9YE17</accession>